<keyword evidence="1" id="KW-0732">Signal</keyword>
<comment type="caution">
    <text evidence="2">The sequence shown here is derived from an EMBL/GenBank/DDBJ whole genome shotgun (WGS) entry which is preliminary data.</text>
</comment>
<feature type="chain" id="PRO_5003524790" evidence="1">
    <location>
        <begin position="29"/>
        <end position="63"/>
    </location>
</feature>
<feature type="signal peptide" evidence="1">
    <location>
        <begin position="1"/>
        <end position="28"/>
    </location>
</feature>
<dbReference type="EMBL" id="ABDG02000025">
    <property type="protein sequence ID" value="EHK44003.1"/>
    <property type="molecule type" value="Genomic_DNA"/>
</dbReference>
<dbReference type="HOGENOM" id="CLU_2886096_0_0_1"/>
<keyword evidence="3" id="KW-1185">Reference proteome</keyword>
<evidence type="ECO:0000256" key="1">
    <source>
        <dbReference type="SAM" id="SignalP"/>
    </source>
</evidence>
<accession>G9NZV6</accession>
<name>G9NZV6_HYPAI</name>
<evidence type="ECO:0000313" key="2">
    <source>
        <dbReference type="EMBL" id="EHK44003.1"/>
    </source>
</evidence>
<dbReference type="Proteomes" id="UP000005426">
    <property type="component" value="Unassembled WGS sequence"/>
</dbReference>
<reference evidence="2 3" key="1">
    <citation type="journal article" date="2011" name="Genome Biol.">
        <title>Comparative genome sequence analysis underscores mycoparasitism as the ancestral life style of Trichoderma.</title>
        <authorList>
            <person name="Kubicek C.P."/>
            <person name="Herrera-Estrella A."/>
            <person name="Seidl-Seiboth V."/>
            <person name="Martinez D.A."/>
            <person name="Druzhinina I.S."/>
            <person name="Thon M."/>
            <person name="Zeilinger S."/>
            <person name="Casas-Flores S."/>
            <person name="Horwitz B.A."/>
            <person name="Mukherjee P.K."/>
            <person name="Mukherjee M."/>
            <person name="Kredics L."/>
            <person name="Alcaraz L.D."/>
            <person name="Aerts A."/>
            <person name="Antal Z."/>
            <person name="Atanasova L."/>
            <person name="Cervantes-Badillo M.G."/>
            <person name="Challacombe J."/>
            <person name="Chertkov O."/>
            <person name="McCluskey K."/>
            <person name="Coulpier F."/>
            <person name="Deshpande N."/>
            <person name="von Doehren H."/>
            <person name="Ebbole D.J."/>
            <person name="Esquivel-Naranjo E.U."/>
            <person name="Fekete E."/>
            <person name="Flipphi M."/>
            <person name="Glaser F."/>
            <person name="Gomez-Rodriguez E.Y."/>
            <person name="Gruber S."/>
            <person name="Han C."/>
            <person name="Henrissat B."/>
            <person name="Hermosa R."/>
            <person name="Hernandez-Onate M."/>
            <person name="Karaffa L."/>
            <person name="Kosti I."/>
            <person name="Le Crom S."/>
            <person name="Lindquist E."/>
            <person name="Lucas S."/>
            <person name="Luebeck M."/>
            <person name="Luebeck P.S."/>
            <person name="Margeot A."/>
            <person name="Metz B."/>
            <person name="Misra M."/>
            <person name="Nevalainen H."/>
            <person name="Omann M."/>
            <person name="Packer N."/>
            <person name="Perrone G."/>
            <person name="Uresti-Rivera E.E."/>
            <person name="Salamov A."/>
            <person name="Schmoll M."/>
            <person name="Seiboth B."/>
            <person name="Shapiro H."/>
            <person name="Sukno S."/>
            <person name="Tamayo-Ramos J.A."/>
            <person name="Tisch D."/>
            <person name="Wiest A."/>
            <person name="Wilkinson H.H."/>
            <person name="Zhang M."/>
            <person name="Coutinho P.M."/>
            <person name="Kenerley C.M."/>
            <person name="Monte E."/>
            <person name="Baker S.E."/>
            <person name="Grigoriev I.V."/>
        </authorList>
    </citation>
    <scope>NUCLEOTIDE SEQUENCE [LARGE SCALE GENOMIC DNA]</scope>
    <source>
        <strain evidence="3">ATCC 20476 / IMI 206040</strain>
    </source>
</reference>
<gene>
    <name evidence="2" type="ORF">TRIATDRAFT_300357</name>
</gene>
<dbReference type="AlphaFoldDB" id="G9NZV6"/>
<evidence type="ECO:0000313" key="3">
    <source>
        <dbReference type="Proteomes" id="UP000005426"/>
    </source>
</evidence>
<proteinExistence type="predicted"/>
<sequence length="63" mass="7145">MPWPLLGLCLSFIFFRLMGLALPRWVYSTDTVIDADQASGIQHPASSIQHPAWTFEQHCWAVS</sequence>
<protein>
    <submittedName>
        <fullName evidence="2">Uncharacterized protein</fullName>
    </submittedName>
</protein>
<organism evidence="2 3">
    <name type="scientific">Hypocrea atroviridis (strain ATCC 20476 / IMI 206040)</name>
    <name type="common">Trichoderma atroviride</name>
    <dbReference type="NCBI Taxonomy" id="452589"/>
    <lineage>
        <taxon>Eukaryota</taxon>
        <taxon>Fungi</taxon>
        <taxon>Dikarya</taxon>
        <taxon>Ascomycota</taxon>
        <taxon>Pezizomycotina</taxon>
        <taxon>Sordariomycetes</taxon>
        <taxon>Hypocreomycetidae</taxon>
        <taxon>Hypocreales</taxon>
        <taxon>Hypocreaceae</taxon>
        <taxon>Trichoderma</taxon>
    </lineage>
</organism>